<dbReference type="Pfam" id="PF04402">
    <property type="entry name" value="SIMPL"/>
    <property type="match status" value="1"/>
</dbReference>
<dbReference type="Gene3D" id="3.30.70.2970">
    <property type="entry name" value="Protein of unknown function (DUF541), domain 2"/>
    <property type="match status" value="1"/>
</dbReference>
<dbReference type="GO" id="GO:0006974">
    <property type="term" value="P:DNA damage response"/>
    <property type="evidence" value="ECO:0007669"/>
    <property type="project" value="TreeGrafter"/>
</dbReference>
<dbReference type="InterPro" id="IPR052022">
    <property type="entry name" value="26kDa_periplasmic_antigen"/>
</dbReference>
<name>L0DVB5_THIND</name>
<dbReference type="OrthoDB" id="5782817at2"/>
<dbReference type="KEGG" id="tni:TVNIR_1274"/>
<dbReference type="HOGENOM" id="CLU_086898_2_0_6"/>
<dbReference type="eggNOG" id="COG2968">
    <property type="taxonomic scope" value="Bacteria"/>
</dbReference>
<dbReference type="PANTHER" id="PTHR34387:SF2">
    <property type="entry name" value="SLR1258 PROTEIN"/>
    <property type="match status" value="1"/>
</dbReference>
<dbReference type="PATRIC" id="fig|1255043.3.peg.1288"/>
<gene>
    <name evidence="2" type="ordered locus">TVNIR_1274</name>
</gene>
<accession>L0DVB5</accession>
<evidence type="ECO:0008006" key="4">
    <source>
        <dbReference type="Google" id="ProtNLM"/>
    </source>
</evidence>
<feature type="signal peptide" evidence="1">
    <location>
        <begin position="1"/>
        <end position="23"/>
    </location>
</feature>
<protein>
    <recommendedName>
        <fullName evidence="4">SIMPL domain-containing protein</fullName>
    </recommendedName>
</protein>
<evidence type="ECO:0000256" key="1">
    <source>
        <dbReference type="SAM" id="SignalP"/>
    </source>
</evidence>
<proteinExistence type="predicted"/>
<evidence type="ECO:0000313" key="3">
    <source>
        <dbReference type="Proteomes" id="UP000010809"/>
    </source>
</evidence>
<dbReference type="AlphaFoldDB" id="L0DVB5"/>
<sequence length="242" mass="26604">MSRVLLIPTLLAALLAWPPIAGADDGSTLLTVTAQAEGEFDNDRMTVQLRAERRAAEVSEAVADINRRMRAALERLAREPEIDARTLSYSTSPIYDRDRSRTEPVAWQVDQVLELKGGNFELIASIAGELQEHGLAIAQIHFSLSPEKRARHHRELLLEAIRRWQHIAQDMGAAIGASHIVPKALTLHDDGFPGPRPMLALRALDTAESTPALEAGRSTLRVTVSGEARAYGAATLRTLERR</sequence>
<evidence type="ECO:0000313" key="2">
    <source>
        <dbReference type="EMBL" id="AGA32947.1"/>
    </source>
</evidence>
<dbReference type="InterPro" id="IPR007497">
    <property type="entry name" value="SIMPL/DUF541"/>
</dbReference>
<dbReference type="RefSeq" id="WP_015258084.1">
    <property type="nucleotide sequence ID" value="NC_019902.2"/>
</dbReference>
<keyword evidence="1" id="KW-0732">Signal</keyword>
<dbReference type="PANTHER" id="PTHR34387">
    <property type="entry name" value="SLR1258 PROTEIN"/>
    <property type="match status" value="1"/>
</dbReference>
<reference evidence="2" key="1">
    <citation type="submission" date="2015-12" db="EMBL/GenBank/DDBJ databases">
        <authorList>
            <person name="Tikhonova T.V."/>
            <person name="Pavlov A.R."/>
            <person name="Beletsky A.V."/>
            <person name="Mardanov A.V."/>
            <person name="Sorokin D.Y."/>
            <person name="Ravin N.V."/>
            <person name="Popov V.O."/>
        </authorList>
    </citation>
    <scope>NUCLEOTIDE SEQUENCE</scope>
    <source>
        <strain evidence="2">DSM 14787</strain>
    </source>
</reference>
<dbReference type="Gene3D" id="3.30.110.170">
    <property type="entry name" value="Protein of unknown function (DUF541), domain 1"/>
    <property type="match status" value="1"/>
</dbReference>
<dbReference type="STRING" id="1255043.TVNIR_1274"/>
<dbReference type="EMBL" id="CP003989">
    <property type="protein sequence ID" value="AGA32947.1"/>
    <property type="molecule type" value="Genomic_DNA"/>
</dbReference>
<keyword evidence="3" id="KW-1185">Reference proteome</keyword>
<feature type="chain" id="PRO_5003941117" description="SIMPL domain-containing protein" evidence="1">
    <location>
        <begin position="24"/>
        <end position="242"/>
    </location>
</feature>
<organism evidence="2 3">
    <name type="scientific">Thioalkalivibrio nitratireducens (strain DSM 14787 / UNIQEM 213 / ALEN2)</name>
    <dbReference type="NCBI Taxonomy" id="1255043"/>
    <lineage>
        <taxon>Bacteria</taxon>
        <taxon>Pseudomonadati</taxon>
        <taxon>Pseudomonadota</taxon>
        <taxon>Gammaproteobacteria</taxon>
        <taxon>Chromatiales</taxon>
        <taxon>Ectothiorhodospiraceae</taxon>
        <taxon>Thioalkalivibrio</taxon>
    </lineage>
</organism>
<dbReference type="Proteomes" id="UP000010809">
    <property type="component" value="Chromosome"/>
</dbReference>